<dbReference type="InterPro" id="IPR019775">
    <property type="entry name" value="WD40_repeat_CS"/>
</dbReference>
<feature type="zinc finger region" description="C3H1-type" evidence="7">
    <location>
        <begin position="31"/>
        <end position="58"/>
    </location>
</feature>
<dbReference type="SUPFAM" id="SSF90229">
    <property type="entry name" value="CCCH zinc finger"/>
    <property type="match status" value="1"/>
</dbReference>
<keyword evidence="3" id="KW-0677">Repeat</keyword>
<dbReference type="Gene3D" id="2.130.10.10">
    <property type="entry name" value="YVTN repeat-like/Quinoprotein amine dehydrogenase"/>
    <property type="match status" value="2"/>
</dbReference>
<dbReference type="PANTHER" id="PTHR44489">
    <property type="match status" value="1"/>
</dbReference>
<feature type="repeat" description="WD" evidence="6">
    <location>
        <begin position="70"/>
        <end position="111"/>
    </location>
</feature>
<dbReference type="InterPro" id="IPR000571">
    <property type="entry name" value="Znf_CCCH"/>
</dbReference>
<dbReference type="InterPro" id="IPR036855">
    <property type="entry name" value="Znf_CCCH_sf"/>
</dbReference>
<dbReference type="Proteomes" id="UP001174677">
    <property type="component" value="Chromosome 13"/>
</dbReference>
<dbReference type="InterPro" id="IPR044715">
    <property type="entry name" value="WDR86-like"/>
</dbReference>
<evidence type="ECO:0000256" key="5">
    <source>
        <dbReference type="ARBA" id="ARBA00022833"/>
    </source>
</evidence>
<evidence type="ECO:0000313" key="10">
    <source>
        <dbReference type="Proteomes" id="UP001174677"/>
    </source>
</evidence>
<accession>A0ABQ9L7A2</accession>
<proteinExistence type="predicted"/>
<dbReference type="EMBL" id="JARPOI010000013">
    <property type="protein sequence ID" value="KAJ9162510.1"/>
    <property type="molecule type" value="Genomic_DNA"/>
</dbReference>
<evidence type="ECO:0000256" key="6">
    <source>
        <dbReference type="PROSITE-ProRule" id="PRU00221"/>
    </source>
</evidence>
<evidence type="ECO:0000256" key="1">
    <source>
        <dbReference type="ARBA" id="ARBA00022574"/>
    </source>
</evidence>
<evidence type="ECO:0000256" key="7">
    <source>
        <dbReference type="PROSITE-ProRule" id="PRU00723"/>
    </source>
</evidence>
<gene>
    <name evidence="9" type="ORF">P3X46_022275</name>
</gene>
<sequence length="359" mass="40017">MDISMKTINPSKPFYAETQQTRKSFQDQPRKPLQRICKFWVKGKCAYKNNCKFLHSWFQSGNGFSMLARLEGHKKSVVGVALPSGSDKLYTGSRDGTVRVWDGNSGKCDHVINLGFEIGSLICEGSWVFIGLPNLVRVWNLSSEGNKEFCLDGPIGQVYALAVYKDLLFAGTANGDILVWRGSFEGNPFAKVATLRGHQKAVVCLNIGSGVNSLYSGSMDNTVTVWDLETLQCKQTLNGHKDVVMSLLSWDQCLLTCSLDHTMKFWVAREGGKLEPVDTHEEKSGILKVLGMQDAKGKPIVLCSCNDNCVRLYELDSFTEMDRIFAEKEVREIQRGPNGLFFTGDAAGVVTVWMWQQNK</sequence>
<keyword evidence="10" id="KW-1185">Reference proteome</keyword>
<reference evidence="9" key="1">
    <citation type="journal article" date="2023" name="Plant Biotechnol. J.">
        <title>Chromosome-level wild Hevea brasiliensis genome provides new tools for genomic-assisted breeding and valuable loci to elevate rubber yield.</title>
        <authorList>
            <person name="Cheng H."/>
            <person name="Song X."/>
            <person name="Hu Y."/>
            <person name="Wu T."/>
            <person name="Yang Q."/>
            <person name="An Z."/>
            <person name="Feng S."/>
            <person name="Deng Z."/>
            <person name="Wu W."/>
            <person name="Zeng X."/>
            <person name="Tu M."/>
            <person name="Wang X."/>
            <person name="Huang H."/>
        </authorList>
    </citation>
    <scope>NUCLEOTIDE SEQUENCE</scope>
    <source>
        <strain evidence="9">MT/VB/25A 57/8</strain>
    </source>
</reference>
<organism evidence="9 10">
    <name type="scientific">Hevea brasiliensis</name>
    <name type="common">Para rubber tree</name>
    <name type="synonym">Siphonia brasiliensis</name>
    <dbReference type="NCBI Taxonomy" id="3981"/>
    <lineage>
        <taxon>Eukaryota</taxon>
        <taxon>Viridiplantae</taxon>
        <taxon>Streptophyta</taxon>
        <taxon>Embryophyta</taxon>
        <taxon>Tracheophyta</taxon>
        <taxon>Spermatophyta</taxon>
        <taxon>Magnoliopsida</taxon>
        <taxon>eudicotyledons</taxon>
        <taxon>Gunneridae</taxon>
        <taxon>Pentapetalae</taxon>
        <taxon>rosids</taxon>
        <taxon>fabids</taxon>
        <taxon>Malpighiales</taxon>
        <taxon>Euphorbiaceae</taxon>
        <taxon>Crotonoideae</taxon>
        <taxon>Micrandreae</taxon>
        <taxon>Hevea</taxon>
    </lineage>
</organism>
<feature type="repeat" description="WD" evidence="6">
    <location>
        <begin position="195"/>
        <end position="236"/>
    </location>
</feature>
<dbReference type="Gene3D" id="2.30.30.1190">
    <property type="match status" value="1"/>
</dbReference>
<evidence type="ECO:0000259" key="8">
    <source>
        <dbReference type="PROSITE" id="PS50103"/>
    </source>
</evidence>
<keyword evidence="4 7" id="KW-0863">Zinc-finger</keyword>
<dbReference type="SMART" id="SM00356">
    <property type="entry name" value="ZnF_C3H1"/>
    <property type="match status" value="1"/>
</dbReference>
<dbReference type="InterPro" id="IPR015943">
    <property type="entry name" value="WD40/YVTN_repeat-like_dom_sf"/>
</dbReference>
<evidence type="ECO:0000256" key="3">
    <source>
        <dbReference type="ARBA" id="ARBA00022737"/>
    </source>
</evidence>
<dbReference type="InterPro" id="IPR036322">
    <property type="entry name" value="WD40_repeat_dom_sf"/>
</dbReference>
<evidence type="ECO:0000256" key="2">
    <source>
        <dbReference type="ARBA" id="ARBA00022723"/>
    </source>
</evidence>
<dbReference type="PROSITE" id="PS50294">
    <property type="entry name" value="WD_REPEATS_REGION"/>
    <property type="match status" value="2"/>
</dbReference>
<dbReference type="SUPFAM" id="SSF50978">
    <property type="entry name" value="WD40 repeat-like"/>
    <property type="match status" value="1"/>
</dbReference>
<dbReference type="Pfam" id="PF00400">
    <property type="entry name" value="WD40"/>
    <property type="match status" value="3"/>
</dbReference>
<dbReference type="InterPro" id="IPR020472">
    <property type="entry name" value="WD40_PAC1"/>
</dbReference>
<dbReference type="PANTHER" id="PTHR44489:SF14">
    <property type="entry name" value="ZINC FINGER CCCH DOMAIN-CONTAINING PROTEIN 59-RELATED"/>
    <property type="match status" value="1"/>
</dbReference>
<dbReference type="Pfam" id="PF18044">
    <property type="entry name" value="zf-CCCH_4"/>
    <property type="match status" value="1"/>
</dbReference>
<keyword evidence="5 7" id="KW-0862">Zinc</keyword>
<evidence type="ECO:0000256" key="4">
    <source>
        <dbReference type="ARBA" id="ARBA00022771"/>
    </source>
</evidence>
<comment type="caution">
    <text evidence="9">The sequence shown here is derived from an EMBL/GenBank/DDBJ whole genome shotgun (WGS) entry which is preliminary data.</text>
</comment>
<keyword evidence="2 7" id="KW-0479">Metal-binding</keyword>
<feature type="domain" description="C3H1-type" evidence="8">
    <location>
        <begin position="31"/>
        <end position="58"/>
    </location>
</feature>
<keyword evidence="1 6" id="KW-0853">WD repeat</keyword>
<dbReference type="PROSITE" id="PS00678">
    <property type="entry name" value="WD_REPEATS_1"/>
    <property type="match status" value="1"/>
</dbReference>
<dbReference type="InterPro" id="IPR041367">
    <property type="entry name" value="Znf-CCCH_4"/>
</dbReference>
<evidence type="ECO:0000313" key="9">
    <source>
        <dbReference type="EMBL" id="KAJ9162510.1"/>
    </source>
</evidence>
<name>A0ABQ9L7A2_HEVBR</name>
<dbReference type="PRINTS" id="PR00320">
    <property type="entry name" value="GPROTEINBRPT"/>
</dbReference>
<dbReference type="SMART" id="SM00320">
    <property type="entry name" value="WD40"/>
    <property type="match status" value="6"/>
</dbReference>
<dbReference type="InterPro" id="IPR001680">
    <property type="entry name" value="WD40_rpt"/>
</dbReference>
<protein>
    <recommendedName>
        <fullName evidence="8">C3H1-type domain-containing protein</fullName>
    </recommendedName>
</protein>
<dbReference type="PROSITE" id="PS50103">
    <property type="entry name" value="ZF_C3H1"/>
    <property type="match status" value="1"/>
</dbReference>
<dbReference type="PROSITE" id="PS50082">
    <property type="entry name" value="WD_REPEATS_2"/>
    <property type="match status" value="2"/>
</dbReference>